<dbReference type="InterPro" id="IPR044074">
    <property type="entry name" value="PurU_ACT"/>
</dbReference>
<comment type="pathway">
    <text evidence="3">Purine metabolism; IMP biosynthesis via de novo pathway; formate from 10-formyl-5,6,7,8-tetrahydrofolate: step 1/1.</text>
</comment>
<dbReference type="NCBIfam" id="TIGR00655">
    <property type="entry name" value="PurU"/>
    <property type="match status" value="1"/>
</dbReference>
<protein>
    <recommendedName>
        <fullName evidence="3 4">Formyltetrahydrofolate deformylase</fullName>
        <ecNumber evidence="3 4">3.5.1.10</ecNumber>
    </recommendedName>
    <alternativeName>
        <fullName evidence="3">Formyl-FH(4) hydrolase</fullName>
    </alternativeName>
</protein>
<keyword evidence="1 3" id="KW-0554">One-carbon metabolism</keyword>
<evidence type="ECO:0000256" key="4">
    <source>
        <dbReference type="NCBIfam" id="TIGR00655"/>
    </source>
</evidence>
<dbReference type="HAMAP" id="MF_01927">
    <property type="entry name" value="PurU"/>
    <property type="match status" value="1"/>
</dbReference>
<dbReference type="GO" id="GO:0006730">
    <property type="term" value="P:one-carbon metabolic process"/>
    <property type="evidence" value="ECO:0007669"/>
    <property type="project" value="UniProtKB-KW"/>
</dbReference>
<evidence type="ECO:0000256" key="3">
    <source>
        <dbReference type="HAMAP-Rule" id="MF_01927"/>
    </source>
</evidence>
<evidence type="ECO:0000313" key="6">
    <source>
        <dbReference type="EMBL" id="XCG62097.1"/>
    </source>
</evidence>
<gene>
    <name evidence="3 6" type="primary">purU</name>
    <name evidence="6" type="ORF">ABLG96_12495</name>
</gene>
<dbReference type="PANTHER" id="PTHR42706:SF1">
    <property type="entry name" value="FORMYLTETRAHYDROFOLATE DEFORMYLASE 2, MITOCHONDRIAL"/>
    <property type="match status" value="1"/>
</dbReference>
<dbReference type="GO" id="GO:0008864">
    <property type="term" value="F:formyltetrahydrofolate deformylase activity"/>
    <property type="evidence" value="ECO:0007669"/>
    <property type="project" value="UniProtKB-UniRule"/>
</dbReference>
<dbReference type="InterPro" id="IPR041729">
    <property type="entry name" value="Formyl-FH4-Hydrolase_C"/>
</dbReference>
<accession>A0AAU8DJE4</accession>
<feature type="domain" description="Formyl transferase N-terminal" evidence="5">
    <location>
        <begin position="102"/>
        <end position="278"/>
    </location>
</feature>
<proteinExistence type="inferred from homology"/>
<dbReference type="Pfam" id="PF00551">
    <property type="entry name" value="Formyl_trans_N"/>
    <property type="match status" value="1"/>
</dbReference>
<feature type="active site" evidence="3">
    <location>
        <position position="241"/>
    </location>
</feature>
<dbReference type="GO" id="GO:0006189">
    <property type="term" value="P:'de novo' IMP biosynthetic process"/>
    <property type="evidence" value="ECO:0007669"/>
    <property type="project" value="UniProtKB-UniRule"/>
</dbReference>
<dbReference type="AlphaFoldDB" id="A0AAU8DJE4"/>
<dbReference type="InterPro" id="IPR002376">
    <property type="entry name" value="Formyl_transf_N"/>
</dbReference>
<organism evidence="6">
    <name type="scientific">Nakamurella sp. A5-74</name>
    <dbReference type="NCBI Taxonomy" id="3158264"/>
    <lineage>
        <taxon>Bacteria</taxon>
        <taxon>Bacillati</taxon>
        <taxon>Actinomycetota</taxon>
        <taxon>Actinomycetes</taxon>
        <taxon>Nakamurellales</taxon>
        <taxon>Nakamurellaceae</taxon>
        <taxon>Nakamurella</taxon>
    </lineage>
</organism>
<comment type="similarity">
    <text evidence="3">Belongs to the PurU family.</text>
</comment>
<dbReference type="NCBIfam" id="NF004684">
    <property type="entry name" value="PRK06027.1"/>
    <property type="match status" value="1"/>
</dbReference>
<dbReference type="InterPro" id="IPR045865">
    <property type="entry name" value="ACT-like_dom_sf"/>
</dbReference>
<evidence type="ECO:0000256" key="2">
    <source>
        <dbReference type="ARBA" id="ARBA00022801"/>
    </source>
</evidence>
<dbReference type="Gene3D" id="3.40.50.170">
    <property type="entry name" value="Formyl transferase, N-terminal domain"/>
    <property type="match status" value="1"/>
</dbReference>
<dbReference type="InterPro" id="IPR036477">
    <property type="entry name" value="Formyl_transf_N_sf"/>
</dbReference>
<dbReference type="EMBL" id="CP159218">
    <property type="protein sequence ID" value="XCG62097.1"/>
    <property type="molecule type" value="Genomic_DNA"/>
</dbReference>
<name>A0AAU8DJE4_9ACTN</name>
<dbReference type="EC" id="3.5.1.10" evidence="3 4"/>
<dbReference type="CDD" id="cd04875">
    <property type="entry name" value="ACT_F4HF-DF"/>
    <property type="match status" value="1"/>
</dbReference>
<dbReference type="PRINTS" id="PR01575">
    <property type="entry name" value="FFH4HYDRLASE"/>
</dbReference>
<dbReference type="CDD" id="cd08648">
    <property type="entry name" value="FMT_core_Formyl-FH4-Hydrolase_C"/>
    <property type="match status" value="1"/>
</dbReference>
<dbReference type="SUPFAM" id="SSF55021">
    <property type="entry name" value="ACT-like"/>
    <property type="match status" value="1"/>
</dbReference>
<keyword evidence="2 3" id="KW-0378">Hydrolase</keyword>
<dbReference type="RefSeq" id="WP_353647712.1">
    <property type="nucleotide sequence ID" value="NZ_CP159218.1"/>
</dbReference>
<evidence type="ECO:0000259" key="5">
    <source>
        <dbReference type="Pfam" id="PF00551"/>
    </source>
</evidence>
<comment type="function">
    <text evidence="3">Catalyzes the hydrolysis of 10-formyltetrahydrofolate (formyl-FH4) to formate and tetrahydrofolate (FH4).</text>
</comment>
<reference evidence="6" key="1">
    <citation type="submission" date="2024-05" db="EMBL/GenBank/DDBJ databases">
        <authorList>
            <person name="Cai S.Y."/>
            <person name="Jin L.M."/>
            <person name="Li H.R."/>
        </authorList>
    </citation>
    <scope>NUCLEOTIDE SEQUENCE</scope>
    <source>
        <strain evidence="6">A5-74</strain>
    </source>
</reference>
<comment type="catalytic activity">
    <reaction evidence="3">
        <text>(6R)-10-formyltetrahydrofolate + H2O = (6S)-5,6,7,8-tetrahydrofolate + formate + H(+)</text>
        <dbReference type="Rhea" id="RHEA:19833"/>
        <dbReference type="ChEBI" id="CHEBI:15377"/>
        <dbReference type="ChEBI" id="CHEBI:15378"/>
        <dbReference type="ChEBI" id="CHEBI:15740"/>
        <dbReference type="ChEBI" id="CHEBI:57453"/>
        <dbReference type="ChEBI" id="CHEBI:195366"/>
        <dbReference type="EC" id="3.5.1.10"/>
    </reaction>
</comment>
<sequence length="297" mass="32869">MSTPSPDTAPPAELVLRFACADRAGIVHAVTGFLLAQGCTVTQSQQYGDPDSGRFFMRVQFRADPRQPSGTVTQESVTRQFTSVAEQFGMTWHLSDQSRRQRILLMAGTEGHCLNDLLFRWDSGALPVDILGVVSNHTALARMVDSYRLPFHHLPVMPAGKREAERQLLALVEQHRIDLVVLARYMQILSPGLCAALSGRAINIHHSILPSFKGAKPYHQAHRRGVKIIGATAHYVTTDLDEGPIIEQDIARIDHALTPAQVVALGRDVEAHVLARAVRWHTEERVLLNGTTTVVFR</sequence>
<dbReference type="PANTHER" id="PTHR42706">
    <property type="entry name" value="FORMYLTETRAHYDROFOLATE DEFORMYLASE"/>
    <property type="match status" value="1"/>
</dbReference>
<dbReference type="SUPFAM" id="SSF53328">
    <property type="entry name" value="Formyltransferase"/>
    <property type="match status" value="1"/>
</dbReference>
<dbReference type="PIRSF" id="PIRSF036480">
    <property type="entry name" value="FormyFH4_hydr"/>
    <property type="match status" value="1"/>
</dbReference>
<evidence type="ECO:0000256" key="1">
    <source>
        <dbReference type="ARBA" id="ARBA00022563"/>
    </source>
</evidence>
<dbReference type="Gene3D" id="3.30.70.260">
    <property type="match status" value="1"/>
</dbReference>
<keyword evidence="3" id="KW-0658">Purine biosynthesis</keyword>
<dbReference type="InterPro" id="IPR004810">
    <property type="entry name" value="PurU"/>
</dbReference>